<dbReference type="PANTHER" id="PTHR32295:SF212">
    <property type="entry name" value="CALMODULIN BINDING PROTEIN-RELATED"/>
    <property type="match status" value="1"/>
</dbReference>
<dbReference type="Pfam" id="PF13178">
    <property type="entry name" value="DUF4005"/>
    <property type="match status" value="1"/>
</dbReference>
<dbReference type="PANTHER" id="PTHR32295">
    <property type="entry name" value="IQ-DOMAIN 5-RELATED"/>
    <property type="match status" value="1"/>
</dbReference>
<comment type="similarity">
    <text evidence="2">Belongs to the IQD family.</text>
</comment>
<evidence type="ECO:0000256" key="1">
    <source>
        <dbReference type="ARBA" id="ARBA00022860"/>
    </source>
</evidence>
<feature type="domain" description="DUF4005" evidence="4">
    <location>
        <begin position="317"/>
        <end position="361"/>
    </location>
</feature>
<protein>
    <recommendedName>
        <fullName evidence="4">DUF4005 domain-containing protein</fullName>
    </recommendedName>
</protein>
<evidence type="ECO:0000313" key="5">
    <source>
        <dbReference type="EnsemblPlants" id="MELO3C009812.2.1"/>
    </source>
</evidence>
<dbReference type="InterPro" id="IPR000048">
    <property type="entry name" value="IQ_motif_EF-hand-BS"/>
</dbReference>
<dbReference type="AlphaFoldDB" id="A0A9I9CXC5"/>
<dbReference type="PROSITE" id="PS50096">
    <property type="entry name" value="IQ"/>
    <property type="match status" value="2"/>
</dbReference>
<keyword evidence="1" id="KW-0112">Calmodulin-binding</keyword>
<evidence type="ECO:0000256" key="3">
    <source>
        <dbReference type="ARBA" id="ARBA00024378"/>
    </source>
</evidence>
<dbReference type="InterPro" id="IPR025064">
    <property type="entry name" value="DUF4005"/>
</dbReference>
<name>A0A9I9CXC5_CUCME</name>
<evidence type="ECO:0000259" key="4">
    <source>
        <dbReference type="Pfam" id="PF13178"/>
    </source>
</evidence>
<dbReference type="EnsemblPlants" id="MELO3C009812.2.1">
    <property type="protein sequence ID" value="MELO3C009812.2.1"/>
    <property type="gene ID" value="MELO3C009812.2"/>
</dbReference>
<evidence type="ECO:0000256" key="2">
    <source>
        <dbReference type="ARBA" id="ARBA00024341"/>
    </source>
</evidence>
<dbReference type="Pfam" id="PF00612">
    <property type="entry name" value="IQ"/>
    <property type="match status" value="1"/>
</dbReference>
<accession>A0A9I9CXC5</accession>
<sequence length="386" mass="43784">MGKTICWLGWVKRFFSSDHPKTKSEKKSRKWRWVTERFKTKKCPVIAPPPQRALIEATDERRRQALSVAAATAAAAEAAVAAANAAAEVVRLTVTSGSYCPFSKRDRISAAIMIQSYFRGYLSLQTHSISILNLRKAKKALRALKGIVRLQAIVRGRAVRRRMEAVLKRPMIIEQRRNSKMLKKRNLIPEKGCNSCGKKVFIQPKEEFEEDELKLDLNNLRNWDGSSMSKKGIEALQLRKQEAIIKRERMLKYSFSHREGRSIQMADESPRRSLRPSVHINLVSDHQEMYGKKIGNYVNMSSGYSFPRRSFCHLKQNSSVGGGDDNSPSMGTSCSSVFPTYMAVTESAKAKTRSISTPKQRLPFLNDVSFWSSYDGDFIRSISNHV</sequence>
<dbReference type="Gramene" id="MELO3C009812.2.1">
    <property type="protein sequence ID" value="MELO3C009812.2.1"/>
    <property type="gene ID" value="MELO3C009812.2"/>
</dbReference>
<reference evidence="5" key="1">
    <citation type="submission" date="2023-03" db="UniProtKB">
        <authorList>
            <consortium name="EnsemblPlants"/>
        </authorList>
    </citation>
    <scope>IDENTIFICATION</scope>
</reference>
<proteinExistence type="inferred from homology"/>
<comment type="subunit">
    <text evidence="3">Binds to multiple calmodulin (CaM) in the presence of Ca(2+) and CaM-like proteins.</text>
</comment>
<dbReference type="GO" id="GO:0005516">
    <property type="term" value="F:calmodulin binding"/>
    <property type="evidence" value="ECO:0007669"/>
    <property type="project" value="UniProtKB-KW"/>
</dbReference>
<organism evidence="5">
    <name type="scientific">Cucumis melo</name>
    <name type="common">Muskmelon</name>
    <dbReference type="NCBI Taxonomy" id="3656"/>
    <lineage>
        <taxon>Eukaryota</taxon>
        <taxon>Viridiplantae</taxon>
        <taxon>Streptophyta</taxon>
        <taxon>Embryophyta</taxon>
        <taxon>Tracheophyta</taxon>
        <taxon>Spermatophyta</taxon>
        <taxon>Magnoliopsida</taxon>
        <taxon>eudicotyledons</taxon>
        <taxon>Gunneridae</taxon>
        <taxon>Pentapetalae</taxon>
        <taxon>rosids</taxon>
        <taxon>fabids</taxon>
        <taxon>Cucurbitales</taxon>
        <taxon>Cucurbitaceae</taxon>
        <taxon>Benincaseae</taxon>
        <taxon>Cucumis</taxon>
    </lineage>
</organism>